<gene>
    <name evidence="2" type="ORF">OMM_10918</name>
</gene>
<evidence type="ECO:0000313" key="2">
    <source>
        <dbReference type="EMBL" id="ETR68060.1"/>
    </source>
</evidence>
<dbReference type="GO" id="GO:0016740">
    <property type="term" value="F:transferase activity"/>
    <property type="evidence" value="ECO:0007669"/>
    <property type="project" value="UniProtKB-KW"/>
</dbReference>
<dbReference type="Gene3D" id="3.90.550.10">
    <property type="entry name" value="Spore Coat Polysaccharide Biosynthesis Protein SpsA, Chain A"/>
    <property type="match status" value="1"/>
</dbReference>
<organism evidence="2 3">
    <name type="scientific">Candidatus Magnetoglobus multicellularis str. Araruama</name>
    <dbReference type="NCBI Taxonomy" id="890399"/>
    <lineage>
        <taxon>Bacteria</taxon>
        <taxon>Pseudomonadati</taxon>
        <taxon>Thermodesulfobacteriota</taxon>
        <taxon>Desulfobacteria</taxon>
        <taxon>Desulfobacterales</taxon>
        <taxon>Desulfobacteraceae</taxon>
        <taxon>Candidatus Magnetoglobus</taxon>
    </lineage>
</organism>
<evidence type="ECO:0000259" key="1">
    <source>
        <dbReference type="Pfam" id="PF00535"/>
    </source>
</evidence>
<dbReference type="SUPFAM" id="SSF53448">
    <property type="entry name" value="Nucleotide-diphospho-sugar transferases"/>
    <property type="match status" value="1"/>
</dbReference>
<feature type="domain" description="Glycosyltransferase 2-like" evidence="1">
    <location>
        <begin position="71"/>
        <end position="201"/>
    </location>
</feature>
<dbReference type="PANTHER" id="PTHR43685:SF2">
    <property type="entry name" value="GLYCOSYLTRANSFERASE 2-LIKE DOMAIN-CONTAINING PROTEIN"/>
    <property type="match status" value="1"/>
</dbReference>
<dbReference type="EMBL" id="ATBP01001097">
    <property type="protein sequence ID" value="ETR68060.1"/>
    <property type="molecule type" value="Genomic_DNA"/>
</dbReference>
<dbReference type="PANTHER" id="PTHR43685">
    <property type="entry name" value="GLYCOSYLTRANSFERASE"/>
    <property type="match status" value="1"/>
</dbReference>
<protein>
    <submittedName>
        <fullName evidence="2">Family 2 glycosyl transferase</fullName>
    </submittedName>
</protein>
<reference evidence="3" key="1">
    <citation type="submission" date="2012-11" db="EMBL/GenBank/DDBJ databases">
        <authorList>
            <person name="Lucero-Rivera Y.E."/>
            <person name="Tovar-Ramirez D."/>
        </authorList>
    </citation>
    <scope>NUCLEOTIDE SEQUENCE [LARGE SCALE GENOMIC DNA]</scope>
    <source>
        <strain evidence="3">Araruama</strain>
    </source>
</reference>
<sequence length="322" mass="37269">MSSLSNLPYGKILDYWYEKLSGKSYRYKFLLTKTVEVFTFKSHSGNGKNRHNYSEFPKPIQNTVPENPKISIVVPNFLKSEKDKQNIANLLQSIERQTLKPNEVIVIDDCSPINFTFPETVTVCRLEKNSGPAKARNIGKKLAIEKNSDIIAFTDTDCILSENWISTIAKSFLDFKNFQIFSGDTPAYERNWFGTYHNINGTLNGRQLKNSERLLYGTTANLAITREVAANIDFNERFLIAAGEDIEFCFKANKQEYAIKYIPTMIVYHNYGYNCQLTENLKRFREQFKKYGQGEKYLLKEIPNYYAYFDRSEEIQAKINGL</sequence>
<dbReference type="Pfam" id="PF00535">
    <property type="entry name" value="Glycos_transf_2"/>
    <property type="match status" value="1"/>
</dbReference>
<dbReference type="CDD" id="cd00761">
    <property type="entry name" value="Glyco_tranf_GTA_type"/>
    <property type="match status" value="1"/>
</dbReference>
<name>A0A1V1NZQ4_9BACT</name>
<dbReference type="InterPro" id="IPR001173">
    <property type="entry name" value="Glyco_trans_2-like"/>
</dbReference>
<dbReference type="InterPro" id="IPR029044">
    <property type="entry name" value="Nucleotide-diphossugar_trans"/>
</dbReference>
<comment type="caution">
    <text evidence="2">The sequence shown here is derived from an EMBL/GenBank/DDBJ whole genome shotgun (WGS) entry which is preliminary data.</text>
</comment>
<keyword evidence="2" id="KW-0808">Transferase</keyword>
<dbReference type="Proteomes" id="UP000189670">
    <property type="component" value="Unassembled WGS sequence"/>
</dbReference>
<evidence type="ECO:0000313" key="3">
    <source>
        <dbReference type="Proteomes" id="UP000189670"/>
    </source>
</evidence>
<dbReference type="InterPro" id="IPR050834">
    <property type="entry name" value="Glycosyltransf_2"/>
</dbReference>
<accession>A0A1V1NZQ4</accession>
<proteinExistence type="predicted"/>
<dbReference type="AlphaFoldDB" id="A0A1V1NZQ4"/>